<dbReference type="CDD" id="cd17321">
    <property type="entry name" value="MFS_MMR_MDR_like"/>
    <property type="match status" value="1"/>
</dbReference>
<feature type="transmembrane region" description="Helical" evidence="6">
    <location>
        <begin position="173"/>
        <end position="194"/>
    </location>
</feature>
<keyword evidence="2 6" id="KW-0812">Transmembrane</keyword>
<feature type="transmembrane region" description="Helical" evidence="6">
    <location>
        <begin position="206"/>
        <end position="225"/>
    </location>
</feature>
<dbReference type="GO" id="GO:0022857">
    <property type="term" value="F:transmembrane transporter activity"/>
    <property type="evidence" value="ECO:0007669"/>
    <property type="project" value="InterPro"/>
</dbReference>
<dbReference type="PANTHER" id="PTHR42718:SF39">
    <property type="entry name" value="ACTINORHODIN TRANSPORTER-RELATED"/>
    <property type="match status" value="1"/>
</dbReference>
<comment type="caution">
    <text evidence="8">The sequence shown here is derived from an EMBL/GenBank/DDBJ whole genome shotgun (WGS) entry which is preliminary data.</text>
</comment>
<comment type="subcellular location">
    <subcellularLocation>
        <location evidence="1">Cell membrane</location>
        <topology evidence="1">Multi-pass membrane protein</topology>
    </subcellularLocation>
</comment>
<keyword evidence="4 6" id="KW-0472">Membrane</keyword>
<dbReference type="EMBL" id="SAIY01000003">
    <property type="protein sequence ID" value="NGM12949.1"/>
    <property type="molecule type" value="Genomic_DNA"/>
</dbReference>
<feature type="region of interest" description="Disordered" evidence="5">
    <location>
        <begin position="485"/>
        <end position="519"/>
    </location>
</feature>
<dbReference type="RefSeq" id="WP_164446901.1">
    <property type="nucleotide sequence ID" value="NZ_SAIY01000003.1"/>
</dbReference>
<feature type="transmembrane region" description="Helical" evidence="6">
    <location>
        <begin position="49"/>
        <end position="69"/>
    </location>
</feature>
<dbReference type="Pfam" id="PF07690">
    <property type="entry name" value="MFS_1"/>
    <property type="match status" value="1"/>
</dbReference>
<keyword evidence="9" id="KW-1185">Reference proteome</keyword>
<organism evidence="8 9">
    <name type="scientific">Verrucosispora sioxanthis</name>
    <dbReference type="NCBI Taxonomy" id="2499994"/>
    <lineage>
        <taxon>Bacteria</taxon>
        <taxon>Bacillati</taxon>
        <taxon>Actinomycetota</taxon>
        <taxon>Actinomycetes</taxon>
        <taxon>Micromonosporales</taxon>
        <taxon>Micromonosporaceae</taxon>
        <taxon>Micromonospora</taxon>
    </lineage>
</organism>
<feature type="transmembrane region" description="Helical" evidence="6">
    <location>
        <begin position="342"/>
        <end position="360"/>
    </location>
</feature>
<evidence type="ECO:0000256" key="5">
    <source>
        <dbReference type="SAM" id="MobiDB-lite"/>
    </source>
</evidence>
<dbReference type="InterPro" id="IPR036259">
    <property type="entry name" value="MFS_trans_sf"/>
</dbReference>
<dbReference type="AlphaFoldDB" id="A0A6M1KY43"/>
<dbReference type="Gene3D" id="1.20.1250.20">
    <property type="entry name" value="MFS general substrate transporter like domains"/>
    <property type="match status" value="1"/>
</dbReference>
<dbReference type="InterPro" id="IPR020846">
    <property type="entry name" value="MFS_dom"/>
</dbReference>
<reference evidence="8 9" key="1">
    <citation type="submission" date="2020-02" db="EMBL/GenBank/DDBJ databases">
        <title>Draft Genome Sequence of Verrucosispora sp. Strain CWR15, Isolated from Gulf of Mexico Sponge.</title>
        <authorList>
            <person name="Kennedy S.J."/>
            <person name="Cella E."/>
            <person name="Azarian T."/>
            <person name="Baker B.J."/>
            <person name="Shaw L.N."/>
        </authorList>
    </citation>
    <scope>NUCLEOTIDE SEQUENCE [LARGE SCALE GENOMIC DNA]</scope>
    <source>
        <strain evidence="8 9">CWR15</strain>
    </source>
</reference>
<dbReference type="Gene3D" id="1.20.1720.10">
    <property type="entry name" value="Multidrug resistance protein D"/>
    <property type="match status" value="1"/>
</dbReference>
<evidence type="ECO:0000256" key="6">
    <source>
        <dbReference type="SAM" id="Phobius"/>
    </source>
</evidence>
<dbReference type="PROSITE" id="PS50850">
    <property type="entry name" value="MFS"/>
    <property type="match status" value="1"/>
</dbReference>
<dbReference type="SUPFAM" id="SSF103473">
    <property type="entry name" value="MFS general substrate transporter"/>
    <property type="match status" value="2"/>
</dbReference>
<dbReference type="PANTHER" id="PTHR42718">
    <property type="entry name" value="MAJOR FACILITATOR SUPERFAMILY MULTIDRUG TRANSPORTER MFSC"/>
    <property type="match status" value="1"/>
</dbReference>
<dbReference type="Proteomes" id="UP000478148">
    <property type="component" value="Unassembled WGS sequence"/>
</dbReference>
<feature type="transmembrane region" description="Helical" evidence="6">
    <location>
        <begin position="278"/>
        <end position="297"/>
    </location>
</feature>
<sequence length="519" mass="53101">MATEDEGRPRGARLVLLILLVAQVMATMDNSIVAVATKTIKDDLQTSGAVLQLILSGYTLMFAVLVVTGARLGGDVGHRRLFMVGLTGFTASSLLCGIAPTAGTLVAARLLQGAFGAMMVPQVLSVIQIVFTGSARARAIGLYSMVLALGVAAGQIAGGVIVSADVLGSGWRAAFLVNVPIGLALLAAAPRYLPGHTPSSRFRPDIVGILLLAVSMGAVVAPLVFGREQGWPAWALASIAAGTAGLVLFVRYELRLGARGGQPVLEIDALRPRGVKSGLLACCILNFAFAGVLFPLTLHVQNGLGYTPLQAGLMFIPYPVGFAAVSLTWTRLPKRFHRPLPVAGLLVFALALAALAVVVAGGWPIAVVSALLLLAGAGMAAGFSTLVEQTAATVGPRYAAALSALVSTGTLLASVVSVVVVGGVYLATAENDPSRSALGLSRSLWVDAGLLMLGFLLAYRTWRLSTRVSAGTAPNGDAAEQVEAVAAPGNPPPGEVEVEPATGPVEESSAPTGARSAPR</sequence>
<feature type="transmembrane region" description="Helical" evidence="6">
    <location>
        <begin position="140"/>
        <end position="161"/>
    </location>
</feature>
<dbReference type="InterPro" id="IPR011701">
    <property type="entry name" value="MFS"/>
</dbReference>
<keyword evidence="3 6" id="KW-1133">Transmembrane helix</keyword>
<evidence type="ECO:0000313" key="9">
    <source>
        <dbReference type="Proteomes" id="UP000478148"/>
    </source>
</evidence>
<feature type="transmembrane region" description="Helical" evidence="6">
    <location>
        <begin position="309"/>
        <end position="330"/>
    </location>
</feature>
<name>A0A6M1KY43_9ACTN</name>
<accession>A0A6M1KY43</accession>
<evidence type="ECO:0000256" key="4">
    <source>
        <dbReference type="ARBA" id="ARBA00023136"/>
    </source>
</evidence>
<evidence type="ECO:0000256" key="2">
    <source>
        <dbReference type="ARBA" id="ARBA00022692"/>
    </source>
</evidence>
<feature type="transmembrane region" description="Helical" evidence="6">
    <location>
        <begin position="231"/>
        <end position="250"/>
    </location>
</feature>
<evidence type="ECO:0000259" key="7">
    <source>
        <dbReference type="PROSITE" id="PS50850"/>
    </source>
</evidence>
<feature type="transmembrane region" description="Helical" evidence="6">
    <location>
        <begin position="12"/>
        <end position="37"/>
    </location>
</feature>
<feature type="transmembrane region" description="Helical" evidence="6">
    <location>
        <begin position="81"/>
        <end position="102"/>
    </location>
</feature>
<gene>
    <name evidence="8" type="ORF">ENC19_09910</name>
</gene>
<dbReference type="GO" id="GO:0005886">
    <property type="term" value="C:plasma membrane"/>
    <property type="evidence" value="ECO:0007669"/>
    <property type="project" value="UniProtKB-SubCell"/>
</dbReference>
<evidence type="ECO:0000256" key="3">
    <source>
        <dbReference type="ARBA" id="ARBA00022989"/>
    </source>
</evidence>
<proteinExistence type="predicted"/>
<feature type="transmembrane region" description="Helical" evidence="6">
    <location>
        <begin position="439"/>
        <end position="459"/>
    </location>
</feature>
<feature type="domain" description="Major facilitator superfamily (MFS) profile" evidence="7">
    <location>
        <begin position="15"/>
        <end position="466"/>
    </location>
</feature>
<evidence type="ECO:0000256" key="1">
    <source>
        <dbReference type="ARBA" id="ARBA00004651"/>
    </source>
</evidence>
<feature type="transmembrane region" description="Helical" evidence="6">
    <location>
        <begin position="399"/>
        <end position="427"/>
    </location>
</feature>
<evidence type="ECO:0000313" key="8">
    <source>
        <dbReference type="EMBL" id="NGM12949.1"/>
    </source>
</evidence>
<feature type="transmembrane region" description="Helical" evidence="6">
    <location>
        <begin position="114"/>
        <end position="133"/>
    </location>
</feature>
<protein>
    <submittedName>
        <fullName evidence="8">MFS transporter</fullName>
    </submittedName>
</protein>
<feature type="transmembrane region" description="Helical" evidence="6">
    <location>
        <begin position="366"/>
        <end position="387"/>
    </location>
</feature>